<reference evidence="4 5" key="1">
    <citation type="submission" date="2020-08" db="EMBL/GenBank/DDBJ databases">
        <title>Genomic Encyclopedia of Type Strains, Phase IV (KMG-IV): sequencing the most valuable type-strain genomes for metagenomic binning, comparative biology and taxonomic classification.</title>
        <authorList>
            <person name="Goeker M."/>
        </authorList>
    </citation>
    <scope>NUCLEOTIDE SEQUENCE [LARGE SCALE GENOMIC DNA]</scope>
    <source>
        <strain evidence="4 5">DSM 102850</strain>
    </source>
</reference>
<evidence type="ECO:0000313" key="5">
    <source>
        <dbReference type="Proteomes" id="UP000563524"/>
    </source>
</evidence>
<dbReference type="EMBL" id="JACHOB010000002">
    <property type="protein sequence ID" value="MBB4658984.1"/>
    <property type="molecule type" value="Genomic_DNA"/>
</dbReference>
<dbReference type="RefSeq" id="WP_221400926.1">
    <property type="nucleotide sequence ID" value="NZ_JACHOB010000002.1"/>
</dbReference>
<evidence type="ECO:0000256" key="2">
    <source>
        <dbReference type="ARBA" id="ARBA00030602"/>
    </source>
</evidence>
<dbReference type="Gene3D" id="3.20.20.190">
    <property type="entry name" value="Phosphatidylinositol (PI) phosphodiesterase"/>
    <property type="match status" value="1"/>
</dbReference>
<evidence type="ECO:0000313" key="4">
    <source>
        <dbReference type="EMBL" id="MBB4658984.1"/>
    </source>
</evidence>
<dbReference type="CDD" id="cd06661">
    <property type="entry name" value="GGCT_like"/>
    <property type="match status" value="1"/>
</dbReference>
<dbReference type="Proteomes" id="UP000563524">
    <property type="component" value="Unassembled WGS sequence"/>
</dbReference>
<keyword evidence="5" id="KW-1185">Reference proteome</keyword>
<organism evidence="4 5">
    <name type="scientific">Parvularcula dongshanensis</name>
    <dbReference type="NCBI Taxonomy" id="1173995"/>
    <lineage>
        <taxon>Bacteria</taxon>
        <taxon>Pseudomonadati</taxon>
        <taxon>Pseudomonadota</taxon>
        <taxon>Alphaproteobacteria</taxon>
        <taxon>Parvularculales</taxon>
        <taxon>Parvularculaceae</taxon>
        <taxon>Parvularcula</taxon>
    </lineage>
</organism>
<accession>A0A840I457</accession>
<evidence type="ECO:0000256" key="1">
    <source>
        <dbReference type="ARBA" id="ARBA00022679"/>
    </source>
</evidence>
<protein>
    <recommendedName>
        <fullName evidence="2">Putative gamma-glutamylcyclotransferase</fullName>
    </recommendedName>
</protein>
<dbReference type="InterPro" id="IPR013024">
    <property type="entry name" value="GGCT-like"/>
</dbReference>
<dbReference type="PANTHER" id="PTHR31544:SF2">
    <property type="entry name" value="AIG2-LIKE PROTEIN D"/>
    <property type="match status" value="1"/>
</dbReference>
<evidence type="ECO:0000259" key="3">
    <source>
        <dbReference type="Pfam" id="PF06094"/>
    </source>
</evidence>
<keyword evidence="1 4" id="KW-0808">Transferase</keyword>
<name>A0A840I457_9PROT</name>
<dbReference type="InterPro" id="IPR036568">
    <property type="entry name" value="GGCT-like_sf"/>
</dbReference>
<dbReference type="InterPro" id="IPR017946">
    <property type="entry name" value="PLC-like_Pdiesterase_TIM-brl"/>
</dbReference>
<proteinExistence type="predicted"/>
<feature type="domain" description="Gamma-glutamylcyclotransferase AIG2-like" evidence="3">
    <location>
        <begin position="227"/>
        <end position="325"/>
    </location>
</feature>
<dbReference type="Gene3D" id="3.10.490.10">
    <property type="entry name" value="Gamma-glutamyl cyclotransferase-like"/>
    <property type="match status" value="1"/>
</dbReference>
<dbReference type="GO" id="GO:0006629">
    <property type="term" value="P:lipid metabolic process"/>
    <property type="evidence" value="ECO:0007669"/>
    <property type="project" value="InterPro"/>
</dbReference>
<dbReference type="InterPro" id="IPR045038">
    <property type="entry name" value="AIG2-like"/>
</dbReference>
<dbReference type="PANTHER" id="PTHR31544">
    <property type="entry name" value="AIG2-LIKE PROTEIN D"/>
    <property type="match status" value="1"/>
</dbReference>
<dbReference type="InterPro" id="IPR009288">
    <property type="entry name" value="AIG2-like_dom"/>
</dbReference>
<dbReference type="SUPFAM" id="SSF51695">
    <property type="entry name" value="PLC-like phosphodiesterases"/>
    <property type="match status" value="1"/>
</dbReference>
<gene>
    <name evidence="4" type="ORF">GGQ59_001498</name>
</gene>
<comment type="caution">
    <text evidence="4">The sequence shown here is derived from an EMBL/GenBank/DDBJ whole genome shotgun (WGS) entry which is preliminary data.</text>
</comment>
<sequence>MLAIAHAGGALNGRPYTNSLEALDASYARGFRWFELDFKRCSDGAIGCRHDWKDFSGRAPSLEALKQRFAGVYTPLCATSLSAWMAAHPDAVLVTDVKEDDQLPVLRDLLAAGVPPGRTVVQLFDPQEDEPVAALGFPRRSIILYRYQGTSRALRAFVDAARPVAVAAAQGEARRLSRLRGAARWVYTVNAPDALAGLAARGVSGVFTDDLGPGRDGLTAVPADQALFVYGTLRDPDVQRRVLGRCVEGTPDGIAGYARGLLAQEGESYPMVTPTGAPSDKVGGVVLSLTNEELALADAYEGAEYARVRTALASGAEAWLYICAKET</sequence>
<dbReference type="Pfam" id="PF06094">
    <property type="entry name" value="GGACT"/>
    <property type="match status" value="1"/>
</dbReference>
<dbReference type="AlphaFoldDB" id="A0A840I457"/>
<dbReference type="GO" id="GO:0008081">
    <property type="term" value="F:phosphoric diester hydrolase activity"/>
    <property type="evidence" value="ECO:0007669"/>
    <property type="project" value="InterPro"/>
</dbReference>
<dbReference type="SUPFAM" id="SSF110857">
    <property type="entry name" value="Gamma-glutamyl cyclotransferase-like"/>
    <property type="match status" value="1"/>
</dbReference>
<dbReference type="GO" id="GO:0016740">
    <property type="term" value="F:transferase activity"/>
    <property type="evidence" value="ECO:0007669"/>
    <property type="project" value="UniProtKB-KW"/>
</dbReference>